<keyword evidence="4" id="KW-0804">Transcription</keyword>
<dbReference type="InterPro" id="IPR036864">
    <property type="entry name" value="Zn2-C6_fun-type_DNA-bd_sf"/>
</dbReference>
<comment type="caution">
    <text evidence="8">The sequence shown here is derived from an EMBL/GenBank/DDBJ whole genome shotgun (WGS) entry which is preliminary data.</text>
</comment>
<dbReference type="GO" id="GO:0008270">
    <property type="term" value="F:zinc ion binding"/>
    <property type="evidence" value="ECO:0007669"/>
    <property type="project" value="InterPro"/>
</dbReference>
<evidence type="ECO:0000259" key="7">
    <source>
        <dbReference type="PROSITE" id="PS00463"/>
    </source>
</evidence>
<proteinExistence type="predicted"/>
<dbReference type="Gene3D" id="4.10.240.10">
    <property type="entry name" value="Zn(2)-C6 fungal-type DNA-binding domain"/>
    <property type="match status" value="1"/>
</dbReference>
<dbReference type="InterPro" id="IPR001138">
    <property type="entry name" value="Zn2Cys6_DnaBD"/>
</dbReference>
<dbReference type="OrthoDB" id="3365636at2759"/>
<evidence type="ECO:0000256" key="2">
    <source>
        <dbReference type="ARBA" id="ARBA00023015"/>
    </source>
</evidence>
<feature type="domain" description="Zn(2)-C6 fungal-type" evidence="7">
    <location>
        <begin position="7"/>
        <end position="39"/>
    </location>
</feature>
<dbReference type="InterPro" id="IPR051089">
    <property type="entry name" value="prtT"/>
</dbReference>
<feature type="compositionally biased region" description="Basic and acidic residues" evidence="6">
    <location>
        <begin position="85"/>
        <end position="95"/>
    </location>
</feature>
<name>A0A2G5HX02_CERBT</name>
<accession>A0A2G5HX02</accession>
<dbReference type="GO" id="GO:0000976">
    <property type="term" value="F:transcription cis-regulatory region binding"/>
    <property type="evidence" value="ECO:0007669"/>
    <property type="project" value="TreeGrafter"/>
</dbReference>
<evidence type="ECO:0000256" key="1">
    <source>
        <dbReference type="ARBA" id="ARBA00004123"/>
    </source>
</evidence>
<keyword evidence="5" id="KW-0539">Nucleus</keyword>
<evidence type="ECO:0000313" key="9">
    <source>
        <dbReference type="Proteomes" id="UP000230605"/>
    </source>
</evidence>
<dbReference type="EMBL" id="LKMD01000102">
    <property type="protein sequence ID" value="PIA97058.1"/>
    <property type="molecule type" value="Genomic_DNA"/>
</dbReference>
<keyword evidence="3" id="KW-0238">DNA-binding</keyword>
<dbReference type="Proteomes" id="UP000230605">
    <property type="component" value="Chromosome 2"/>
</dbReference>
<dbReference type="AlphaFoldDB" id="A0A2G5HX02"/>
<evidence type="ECO:0000256" key="4">
    <source>
        <dbReference type="ARBA" id="ARBA00023163"/>
    </source>
</evidence>
<protein>
    <recommendedName>
        <fullName evidence="7">Zn(2)-C6 fungal-type domain-containing protein</fullName>
    </recommendedName>
</protein>
<dbReference type="SUPFAM" id="SSF57701">
    <property type="entry name" value="Zn2/Cys6 DNA-binding domain"/>
    <property type="match status" value="1"/>
</dbReference>
<dbReference type="PANTHER" id="PTHR31845">
    <property type="entry name" value="FINGER DOMAIN PROTEIN, PUTATIVE-RELATED"/>
    <property type="match status" value="1"/>
</dbReference>
<evidence type="ECO:0000256" key="6">
    <source>
        <dbReference type="SAM" id="MobiDB-lite"/>
    </source>
</evidence>
<sequence length="585" mass="65432">MQKRRRACENCHVLKARCEPSEDAGDESCERCYRAGKECIPAMRRLQRDRIAALEAQVQELTNALQAQNLANASPEPDANKKRKLSDDVRVDPGYERSPAQVTNADFRFIDERVKWKVQLRVVEAYNEQHSKVLPLLHAEPLDLEVLRAGNPILLLAILAFPTNGILELDLQLELVDRAMQDFASRLIAAGERSLELAQALLIASYWFRMRYGSKHATILQIVQLSTSMAIDLGIAGSHVTHDPGTWFERSDQDLSLVGCRTWLSCFVTGSAMTTVIRRPDSNPWTPHHDTSLAYVKAHARTVPQRTFCEIIQAELLCYRAVTRLGLCETSQPTVFASDYAKATVSQLRQEIDNWTHQLPPDIRKPELLIYRHQALIYLNEPVLHTATNKATFSAPFIPERIAAADFASPVVTVDHVAALYALKDSCHAVLDIVSGLAPETIFATSPLFYTPRVLYALMILAKLFVAVTAPGNTYGAVLSRDELKLPCYFGKMKKFSASLDGVDAASFTTKIIAAYKAIEEWYESYSAIVEQYERDTAQSDGHDPVYLEPLGLTEDLASLDTDLKAAEDDSWLHDLLSNQTLLQQ</sequence>
<dbReference type="CDD" id="cd12148">
    <property type="entry name" value="fungal_TF_MHR"/>
    <property type="match status" value="1"/>
</dbReference>
<evidence type="ECO:0000256" key="5">
    <source>
        <dbReference type="ARBA" id="ARBA00023242"/>
    </source>
</evidence>
<evidence type="ECO:0000313" key="8">
    <source>
        <dbReference type="EMBL" id="PIA97058.1"/>
    </source>
</evidence>
<dbReference type="PANTHER" id="PTHR31845:SF39">
    <property type="entry name" value="TRANSCRIPTION FACTOR PBCR-RELATED"/>
    <property type="match status" value="1"/>
</dbReference>
<dbReference type="CDD" id="cd00067">
    <property type="entry name" value="GAL4"/>
    <property type="match status" value="1"/>
</dbReference>
<comment type="subcellular location">
    <subcellularLocation>
        <location evidence="1">Nucleus</location>
    </subcellularLocation>
</comment>
<dbReference type="GO" id="GO:0005634">
    <property type="term" value="C:nucleus"/>
    <property type="evidence" value="ECO:0007669"/>
    <property type="project" value="UniProtKB-SubCell"/>
</dbReference>
<dbReference type="PROSITE" id="PS00463">
    <property type="entry name" value="ZN2_CY6_FUNGAL_1"/>
    <property type="match status" value="1"/>
</dbReference>
<keyword evidence="2" id="KW-0805">Transcription regulation</keyword>
<reference evidence="8 9" key="1">
    <citation type="submission" date="2015-10" db="EMBL/GenBank/DDBJ databases">
        <title>The cercosporin biosynthetic gene cluster was horizontally transferred to several fungal lineages and shown to be expanded in Cercospora beticola based on microsynteny with recipient genomes.</title>
        <authorList>
            <person name="De Jonge R."/>
            <person name="Ebert M.K."/>
            <person name="Suttle J.C."/>
            <person name="Jurick Ii W.M."/>
            <person name="Secor G.A."/>
            <person name="Thomma B.P."/>
            <person name="Van De Peer Y."/>
            <person name="Bolton M.D."/>
        </authorList>
    </citation>
    <scope>NUCLEOTIDE SEQUENCE [LARGE SCALE GENOMIC DNA]</scope>
    <source>
        <strain evidence="8 9">09-40</strain>
    </source>
</reference>
<gene>
    <name evidence="8" type="ORF">CB0940_06547</name>
</gene>
<dbReference type="GO" id="GO:0000981">
    <property type="term" value="F:DNA-binding transcription factor activity, RNA polymerase II-specific"/>
    <property type="evidence" value="ECO:0007669"/>
    <property type="project" value="InterPro"/>
</dbReference>
<evidence type="ECO:0000256" key="3">
    <source>
        <dbReference type="ARBA" id="ARBA00023125"/>
    </source>
</evidence>
<organism evidence="8 9">
    <name type="scientific">Cercospora beticola</name>
    <name type="common">Sugarbeet leaf spot fungus</name>
    <dbReference type="NCBI Taxonomy" id="122368"/>
    <lineage>
        <taxon>Eukaryota</taxon>
        <taxon>Fungi</taxon>
        <taxon>Dikarya</taxon>
        <taxon>Ascomycota</taxon>
        <taxon>Pezizomycotina</taxon>
        <taxon>Dothideomycetes</taxon>
        <taxon>Dothideomycetidae</taxon>
        <taxon>Mycosphaerellales</taxon>
        <taxon>Mycosphaerellaceae</taxon>
        <taxon>Cercospora</taxon>
    </lineage>
</organism>
<feature type="region of interest" description="Disordered" evidence="6">
    <location>
        <begin position="68"/>
        <end position="96"/>
    </location>
</feature>